<organism evidence="2 3">
    <name type="scientific">Pyronema omphalodes (strain CBS 100304)</name>
    <name type="common">Pyronema confluens</name>
    <dbReference type="NCBI Taxonomy" id="1076935"/>
    <lineage>
        <taxon>Eukaryota</taxon>
        <taxon>Fungi</taxon>
        <taxon>Dikarya</taxon>
        <taxon>Ascomycota</taxon>
        <taxon>Pezizomycotina</taxon>
        <taxon>Pezizomycetes</taxon>
        <taxon>Pezizales</taxon>
        <taxon>Pyronemataceae</taxon>
        <taxon>Pyronema</taxon>
    </lineage>
</organism>
<evidence type="ECO:0000313" key="3">
    <source>
        <dbReference type="Proteomes" id="UP000018144"/>
    </source>
</evidence>
<dbReference type="Proteomes" id="UP000018144">
    <property type="component" value="Unassembled WGS sequence"/>
</dbReference>
<gene>
    <name evidence="2" type="ORF">PCON_06262</name>
</gene>
<dbReference type="AlphaFoldDB" id="U4KYL4"/>
<reference evidence="2 3" key="1">
    <citation type="journal article" date="2013" name="PLoS Genet.">
        <title>The genome and development-dependent transcriptomes of Pyronema confluens: a window into fungal evolution.</title>
        <authorList>
            <person name="Traeger S."/>
            <person name="Altegoer F."/>
            <person name="Freitag M."/>
            <person name="Gabaldon T."/>
            <person name="Kempken F."/>
            <person name="Kumar A."/>
            <person name="Marcet-Houben M."/>
            <person name="Poggeler S."/>
            <person name="Stajich J.E."/>
            <person name="Nowrousian M."/>
        </authorList>
    </citation>
    <scope>NUCLEOTIDE SEQUENCE [LARGE SCALE GENOMIC DNA]</scope>
    <source>
        <strain evidence="3">CBS 100304</strain>
        <tissue evidence="2">Vegetative mycelium</tissue>
    </source>
</reference>
<keyword evidence="1" id="KW-1133">Transmembrane helix</keyword>
<sequence>MLSISTAYAFLREYFFSFETLKFWIIGIICCVALESYMSSNLARDWAIQRHANRTIHSKLKG</sequence>
<proteinExistence type="predicted"/>
<evidence type="ECO:0000313" key="2">
    <source>
        <dbReference type="EMBL" id="CCX06675.1"/>
    </source>
</evidence>
<keyword evidence="3" id="KW-1185">Reference proteome</keyword>
<keyword evidence="1" id="KW-0472">Membrane</keyword>
<feature type="transmembrane region" description="Helical" evidence="1">
    <location>
        <begin position="20"/>
        <end position="38"/>
    </location>
</feature>
<accession>U4KYL4</accession>
<keyword evidence="1" id="KW-0812">Transmembrane</keyword>
<evidence type="ECO:0000256" key="1">
    <source>
        <dbReference type="SAM" id="Phobius"/>
    </source>
</evidence>
<name>U4KYL4_PYROM</name>
<protein>
    <submittedName>
        <fullName evidence="2">Uncharacterized protein</fullName>
    </submittedName>
</protein>
<dbReference type="EMBL" id="HF935305">
    <property type="protein sequence ID" value="CCX06675.1"/>
    <property type="molecule type" value="Genomic_DNA"/>
</dbReference>